<protein>
    <submittedName>
        <fullName evidence="4">2-nitropropane dioxygenase</fullName>
    </submittedName>
</protein>
<keyword evidence="4" id="KW-0223">Dioxygenase</keyword>
<evidence type="ECO:0000256" key="2">
    <source>
        <dbReference type="ARBA" id="ARBA00022643"/>
    </source>
</evidence>
<gene>
    <name evidence="4" type="ORF">SYK_03130</name>
</gene>
<organism evidence="4 5">
    <name type="scientific">Pseudodesulfovibrio nedwellii</name>
    <dbReference type="NCBI Taxonomy" id="2973072"/>
    <lineage>
        <taxon>Bacteria</taxon>
        <taxon>Pseudomonadati</taxon>
        <taxon>Thermodesulfobacteriota</taxon>
        <taxon>Desulfovibrionia</taxon>
        <taxon>Desulfovibrionales</taxon>
        <taxon>Desulfovibrionaceae</taxon>
    </lineage>
</organism>
<keyword evidence="2" id="KW-0288">FMN</keyword>
<evidence type="ECO:0000313" key="4">
    <source>
        <dbReference type="EMBL" id="BDQ35953.1"/>
    </source>
</evidence>
<keyword evidence="5" id="KW-1185">Reference proteome</keyword>
<keyword evidence="1" id="KW-0285">Flavoprotein</keyword>
<dbReference type="Gene3D" id="3.20.20.70">
    <property type="entry name" value="Aldolase class I"/>
    <property type="match status" value="1"/>
</dbReference>
<proteinExistence type="predicted"/>
<dbReference type="SUPFAM" id="SSF51412">
    <property type="entry name" value="Inosine monophosphate dehydrogenase (IMPDH)"/>
    <property type="match status" value="1"/>
</dbReference>
<accession>A0ABN6S1J4</accession>
<dbReference type="InterPro" id="IPR013785">
    <property type="entry name" value="Aldolase_TIM"/>
</dbReference>
<dbReference type="PANTHER" id="PTHR32332">
    <property type="entry name" value="2-NITROPROPANE DIOXYGENASE"/>
    <property type="match status" value="1"/>
</dbReference>
<name>A0ABN6S1J4_9BACT</name>
<evidence type="ECO:0000256" key="1">
    <source>
        <dbReference type="ARBA" id="ARBA00022630"/>
    </source>
</evidence>
<evidence type="ECO:0000313" key="5">
    <source>
        <dbReference type="Proteomes" id="UP001317742"/>
    </source>
</evidence>
<dbReference type="RefSeq" id="WP_281761882.1">
    <property type="nucleotide sequence ID" value="NZ_AP026709.1"/>
</dbReference>
<sequence length="374" mass="40544">MKLPNLTFGDLTAKLPIIQGGMGVGISLSGLASAVANEGGVGVIATSMIGMRDPKRATDPVAADHQGLIDEIRKARAKMTDGLLGVNIMCALTNYGDMVRTSIREKVDVIISGAGLPLDLPGYLREMSEEMKDDMRTKLVPIVSSGRAASILCRKWLNRFDYLPDGFVVEGPKAGGHLGFKAEQIDDPKFQLENIVSDVVNVVDPYKESHHKNIPVIAAGGVYTGEDIAKYLEMGASGVQMGTRFVATEECDADEAFKQAYINAKKEDVTIIKSPVGMPGRALKNSFLDAVSSGLKKPKKCVHKCLHSCAEEKSPYCIAQALVNAYKGKLKHGFVFAGANAYLVDKIVTVKELMNSLKEEAERKYEEAEKKFRS</sequence>
<keyword evidence="3" id="KW-0560">Oxidoreductase</keyword>
<reference evidence="4 5" key="1">
    <citation type="submission" date="2022-08" db="EMBL/GenBank/DDBJ databases">
        <title>Genome Sequence of the sulphate-reducing bacterium, Pseudodesulfovibrio sp. SYK.</title>
        <authorList>
            <person name="Kondo R."/>
            <person name="Kataoka T."/>
        </authorList>
    </citation>
    <scope>NUCLEOTIDE SEQUENCE [LARGE SCALE GENOMIC DNA]</scope>
    <source>
        <strain evidence="4 5">SYK</strain>
    </source>
</reference>
<dbReference type="PANTHER" id="PTHR32332:SF18">
    <property type="entry name" value="2-NITROPROPANE DIOXYGENASE"/>
    <property type="match status" value="1"/>
</dbReference>
<dbReference type="Proteomes" id="UP001317742">
    <property type="component" value="Chromosome"/>
</dbReference>
<dbReference type="Pfam" id="PF03060">
    <property type="entry name" value="NMO"/>
    <property type="match status" value="1"/>
</dbReference>
<evidence type="ECO:0000256" key="3">
    <source>
        <dbReference type="ARBA" id="ARBA00023002"/>
    </source>
</evidence>
<dbReference type="GO" id="GO:0051213">
    <property type="term" value="F:dioxygenase activity"/>
    <property type="evidence" value="ECO:0007669"/>
    <property type="project" value="UniProtKB-KW"/>
</dbReference>
<dbReference type="EMBL" id="AP026709">
    <property type="protein sequence ID" value="BDQ35953.1"/>
    <property type="molecule type" value="Genomic_DNA"/>
</dbReference>
<dbReference type="InterPro" id="IPR004136">
    <property type="entry name" value="NMO"/>
</dbReference>
<dbReference type="CDD" id="cd04730">
    <property type="entry name" value="NPD_like"/>
    <property type="match status" value="1"/>
</dbReference>